<name>U7QCI1_9CYAN</name>
<proteinExistence type="predicted"/>
<accession>U7QCI1</accession>
<dbReference type="Proteomes" id="UP000017127">
    <property type="component" value="Unassembled WGS sequence"/>
</dbReference>
<keyword evidence="2" id="KW-1185">Reference proteome</keyword>
<dbReference type="AlphaFoldDB" id="U7QCI1"/>
<protein>
    <submittedName>
        <fullName evidence="1">Uncharacterized protein</fullName>
    </submittedName>
</protein>
<sequence>MDIISLSLLLGLIVVSDHILNGQFKISHKLLNWLDEPTKDFKRQDQSNSKPQRPTE</sequence>
<gene>
    <name evidence="1" type="ORF">M595_4461</name>
</gene>
<organism evidence="1 2">
    <name type="scientific">Lyngbya aestuarii BL J</name>
    <dbReference type="NCBI Taxonomy" id="1348334"/>
    <lineage>
        <taxon>Bacteria</taxon>
        <taxon>Bacillati</taxon>
        <taxon>Cyanobacteriota</taxon>
        <taxon>Cyanophyceae</taxon>
        <taxon>Oscillatoriophycideae</taxon>
        <taxon>Oscillatoriales</taxon>
        <taxon>Microcoleaceae</taxon>
        <taxon>Lyngbya</taxon>
    </lineage>
</organism>
<reference evidence="1 2" key="1">
    <citation type="journal article" date="2013" name="Front. Microbiol.">
        <title>Comparative genomic analyses of the cyanobacterium, Lyngbya aestuarii BL J, a powerful hydrogen producer.</title>
        <authorList>
            <person name="Kothari A."/>
            <person name="Vaughn M."/>
            <person name="Garcia-Pichel F."/>
        </authorList>
    </citation>
    <scope>NUCLEOTIDE SEQUENCE [LARGE SCALE GENOMIC DNA]</scope>
    <source>
        <strain evidence="1 2">BL J</strain>
    </source>
</reference>
<evidence type="ECO:0000313" key="1">
    <source>
        <dbReference type="EMBL" id="ERT05579.1"/>
    </source>
</evidence>
<evidence type="ECO:0000313" key="2">
    <source>
        <dbReference type="Proteomes" id="UP000017127"/>
    </source>
</evidence>
<comment type="caution">
    <text evidence="1">The sequence shown here is derived from an EMBL/GenBank/DDBJ whole genome shotgun (WGS) entry which is preliminary data.</text>
</comment>
<dbReference type="EMBL" id="AUZM01000053">
    <property type="protein sequence ID" value="ERT05579.1"/>
    <property type="molecule type" value="Genomic_DNA"/>
</dbReference>